<feature type="region of interest" description="Disordered" evidence="1">
    <location>
        <begin position="1"/>
        <end position="26"/>
    </location>
</feature>
<dbReference type="RefSeq" id="WP_200694896.1">
    <property type="nucleotide sequence ID" value="NZ_JAVREX010000013.1"/>
</dbReference>
<gene>
    <name evidence="2" type="ORF">RM649_26610</name>
</gene>
<proteinExistence type="predicted"/>
<name>A0ABU2RQS4_9ACTN</name>
<dbReference type="Proteomes" id="UP001183777">
    <property type="component" value="Unassembled WGS sequence"/>
</dbReference>
<evidence type="ECO:0000313" key="3">
    <source>
        <dbReference type="Proteomes" id="UP001183777"/>
    </source>
</evidence>
<organism evidence="2 3">
    <name type="scientific">Streptomyces salyersiae</name>
    <dbReference type="NCBI Taxonomy" id="3075530"/>
    <lineage>
        <taxon>Bacteria</taxon>
        <taxon>Bacillati</taxon>
        <taxon>Actinomycetota</taxon>
        <taxon>Actinomycetes</taxon>
        <taxon>Kitasatosporales</taxon>
        <taxon>Streptomycetaceae</taxon>
        <taxon>Streptomyces</taxon>
    </lineage>
</organism>
<keyword evidence="3" id="KW-1185">Reference proteome</keyword>
<accession>A0ABU2RQS4</accession>
<evidence type="ECO:0000256" key="1">
    <source>
        <dbReference type="SAM" id="MobiDB-lite"/>
    </source>
</evidence>
<sequence length="49" mass="5104">MQRIRTTGAGSVIGTAPSPAPVSDGDFAATRVYVGDEGNIWDLVPRDEG</sequence>
<dbReference type="EMBL" id="JAVREX010000013">
    <property type="protein sequence ID" value="MDT0431201.1"/>
    <property type="molecule type" value="Genomic_DNA"/>
</dbReference>
<protein>
    <submittedName>
        <fullName evidence="2">Uncharacterized protein</fullName>
    </submittedName>
</protein>
<reference evidence="3" key="1">
    <citation type="submission" date="2023-07" db="EMBL/GenBank/DDBJ databases">
        <title>30 novel species of actinomycetes from the DSMZ collection.</title>
        <authorList>
            <person name="Nouioui I."/>
        </authorList>
    </citation>
    <scope>NUCLEOTIDE SEQUENCE [LARGE SCALE GENOMIC DNA]</scope>
    <source>
        <strain evidence="3">DSM 41770</strain>
    </source>
</reference>
<evidence type="ECO:0000313" key="2">
    <source>
        <dbReference type="EMBL" id="MDT0431201.1"/>
    </source>
</evidence>
<comment type="caution">
    <text evidence="2">The sequence shown here is derived from an EMBL/GenBank/DDBJ whole genome shotgun (WGS) entry which is preliminary data.</text>
</comment>